<proteinExistence type="predicted"/>
<keyword evidence="1" id="KW-1133">Transmembrane helix</keyword>
<evidence type="ECO:0000313" key="3">
    <source>
        <dbReference type="Proteomes" id="UP000244855"/>
    </source>
</evidence>
<feature type="transmembrane region" description="Helical" evidence="1">
    <location>
        <begin position="12"/>
        <end position="34"/>
    </location>
</feature>
<name>A0A2V1D294_9PLEO</name>
<protein>
    <submittedName>
        <fullName evidence="2">Uncharacterized protein</fullName>
    </submittedName>
</protein>
<keyword evidence="1" id="KW-0472">Membrane</keyword>
<keyword evidence="3" id="KW-1185">Reference proteome</keyword>
<dbReference type="AlphaFoldDB" id="A0A2V1D294"/>
<reference evidence="2 3" key="1">
    <citation type="journal article" date="2018" name="Sci. Rep.">
        <title>Comparative genomics provides insights into the lifestyle and reveals functional heterogeneity of dark septate endophytic fungi.</title>
        <authorList>
            <person name="Knapp D.G."/>
            <person name="Nemeth J.B."/>
            <person name="Barry K."/>
            <person name="Hainaut M."/>
            <person name="Henrissat B."/>
            <person name="Johnson J."/>
            <person name="Kuo A."/>
            <person name="Lim J.H.P."/>
            <person name="Lipzen A."/>
            <person name="Nolan M."/>
            <person name="Ohm R.A."/>
            <person name="Tamas L."/>
            <person name="Grigoriev I.V."/>
            <person name="Spatafora J.W."/>
            <person name="Nagy L.G."/>
            <person name="Kovacs G.M."/>
        </authorList>
    </citation>
    <scope>NUCLEOTIDE SEQUENCE [LARGE SCALE GENOMIC DNA]</scope>
    <source>
        <strain evidence="2 3">DSE2036</strain>
    </source>
</reference>
<dbReference type="EMBL" id="KZ805819">
    <property type="protein sequence ID" value="PVH91613.1"/>
    <property type="molecule type" value="Genomic_DNA"/>
</dbReference>
<organism evidence="2 3">
    <name type="scientific">Periconia macrospinosa</name>
    <dbReference type="NCBI Taxonomy" id="97972"/>
    <lineage>
        <taxon>Eukaryota</taxon>
        <taxon>Fungi</taxon>
        <taxon>Dikarya</taxon>
        <taxon>Ascomycota</taxon>
        <taxon>Pezizomycotina</taxon>
        <taxon>Dothideomycetes</taxon>
        <taxon>Pleosporomycetidae</taxon>
        <taxon>Pleosporales</taxon>
        <taxon>Massarineae</taxon>
        <taxon>Periconiaceae</taxon>
        <taxon>Periconia</taxon>
    </lineage>
</organism>
<keyword evidence="1" id="KW-0812">Transmembrane</keyword>
<evidence type="ECO:0000256" key="1">
    <source>
        <dbReference type="SAM" id="Phobius"/>
    </source>
</evidence>
<gene>
    <name evidence="2" type="ORF">DM02DRAFT_620426</name>
</gene>
<sequence length="54" mass="6236">MPPTHTCTHVLSYLFINFVTHVLHVTSIVLRYFLECASFSSYMYVPSDVRLSVL</sequence>
<dbReference type="Proteomes" id="UP000244855">
    <property type="component" value="Unassembled WGS sequence"/>
</dbReference>
<evidence type="ECO:0000313" key="2">
    <source>
        <dbReference type="EMBL" id="PVH91613.1"/>
    </source>
</evidence>
<accession>A0A2V1D294</accession>